<keyword evidence="3" id="KW-1185">Reference proteome</keyword>
<protein>
    <submittedName>
        <fullName evidence="2">GalNAc-alpha-(1-&gt;4)-GalNAc-alpha-(1-&gt;3)-diNAcBac-PP-undecaprenol alpha-1,4-N-acetyl-D-galactosaminyltransferase</fullName>
        <ecNumber evidence="2">2.4.1.292</ecNumber>
    </submittedName>
</protein>
<evidence type="ECO:0000313" key="3">
    <source>
        <dbReference type="Proteomes" id="UP000095228"/>
    </source>
</evidence>
<keyword evidence="2" id="KW-0808">Transferase</keyword>
<dbReference type="AlphaFoldDB" id="A0A1D8AXZ6"/>
<name>A0A1D8AXZ6_9BACT</name>
<accession>A0A1D8AXZ6</accession>
<organism evidence="2 3">
    <name type="scientific">Lacunisphaera limnophila</name>
    <dbReference type="NCBI Taxonomy" id="1838286"/>
    <lineage>
        <taxon>Bacteria</taxon>
        <taxon>Pseudomonadati</taxon>
        <taxon>Verrucomicrobiota</taxon>
        <taxon>Opitutia</taxon>
        <taxon>Opitutales</taxon>
        <taxon>Opitutaceae</taxon>
        <taxon>Lacunisphaera</taxon>
    </lineage>
</organism>
<feature type="domain" description="Glycosyl transferase family 1" evidence="1">
    <location>
        <begin position="163"/>
        <end position="276"/>
    </location>
</feature>
<dbReference type="Proteomes" id="UP000095228">
    <property type="component" value="Chromosome"/>
</dbReference>
<dbReference type="GO" id="GO:0016757">
    <property type="term" value="F:glycosyltransferase activity"/>
    <property type="evidence" value="ECO:0007669"/>
    <property type="project" value="UniProtKB-KW"/>
</dbReference>
<dbReference type="SUPFAM" id="SSF53756">
    <property type="entry name" value="UDP-Glycosyltransferase/glycogen phosphorylase"/>
    <property type="match status" value="1"/>
</dbReference>
<evidence type="ECO:0000259" key="1">
    <source>
        <dbReference type="Pfam" id="PF00534"/>
    </source>
</evidence>
<dbReference type="STRING" id="1838286.Verru16b_02831"/>
<dbReference type="InterPro" id="IPR001296">
    <property type="entry name" value="Glyco_trans_1"/>
</dbReference>
<keyword evidence="2" id="KW-0328">Glycosyltransferase</keyword>
<gene>
    <name evidence="2" type="primary">pglH</name>
    <name evidence="2" type="ORF">Verru16b_02831</name>
</gene>
<dbReference type="KEGG" id="obg:Verru16b_02831"/>
<reference evidence="2 3" key="1">
    <citation type="submission" date="2016-06" db="EMBL/GenBank/DDBJ databases">
        <title>Three novel species with peptidoglycan cell walls form the new genus Lacunisphaera gen. nov. in the family Opitutaceae of the verrucomicrobial subdivision 4.</title>
        <authorList>
            <person name="Rast P."/>
            <person name="Gloeckner I."/>
            <person name="Jogler M."/>
            <person name="Boedeker C."/>
            <person name="Jeske O."/>
            <person name="Wiegand S."/>
            <person name="Reinhardt R."/>
            <person name="Schumann P."/>
            <person name="Rohde M."/>
            <person name="Spring S."/>
            <person name="Gloeckner F.O."/>
            <person name="Jogler C."/>
        </authorList>
    </citation>
    <scope>NUCLEOTIDE SEQUENCE [LARGE SCALE GENOMIC DNA]</scope>
    <source>
        <strain evidence="2 3">IG16b</strain>
    </source>
</reference>
<dbReference type="EC" id="2.4.1.292" evidence="2"/>
<dbReference type="Gene3D" id="3.40.50.2000">
    <property type="entry name" value="Glycogen Phosphorylase B"/>
    <property type="match status" value="1"/>
</dbReference>
<dbReference type="Pfam" id="PF00534">
    <property type="entry name" value="Glycos_transf_1"/>
    <property type="match status" value="1"/>
</dbReference>
<dbReference type="RefSeq" id="WP_069962859.1">
    <property type="nucleotide sequence ID" value="NZ_CP016094.1"/>
</dbReference>
<dbReference type="EMBL" id="CP016094">
    <property type="protein sequence ID" value="AOS45744.1"/>
    <property type="molecule type" value="Genomic_DNA"/>
</dbReference>
<proteinExistence type="predicted"/>
<dbReference type="OrthoDB" id="9787111at2"/>
<sequence length="364" mass="41270">MNPASFPPRTTGRILSLVARHVGGVAVFWENMRRQFPEVDVVYFAEGERTYFDAATRTLHYCVYDPLTHVYRTLAAHIQVDQYDTLVANERFELEFFLWTGTARPVLFIVHTNHEHSYSLAFRHAGRVDHFFCVSETAAAYLRARGISRISAFQYSTFVDVAPLPTKENRVLYVGRLEPDKNILETIELFRLFRQQGYTVRMIGVGSLADDVRAALAPDEVRIGIPRAAVLQEMAAARFLCLNSYVEGLPITYAEAMHFRLGVICNYVDKTSAQVLGANYLLHSTPADLLARMETFTFSEPPAPRRINHPELNEAFLRQLKAVPRAAGPRPAFAPGSWLDHTSLLPAALIRSVRAWRMQRLTRS</sequence>
<evidence type="ECO:0000313" key="2">
    <source>
        <dbReference type="EMBL" id="AOS45744.1"/>
    </source>
</evidence>